<reference evidence="1 2" key="1">
    <citation type="journal article" date="2022" name="Hortic Res">
        <title>A haplotype resolved chromosomal level avocado genome allows analysis of novel avocado genes.</title>
        <authorList>
            <person name="Nath O."/>
            <person name="Fletcher S.J."/>
            <person name="Hayward A."/>
            <person name="Shaw L.M."/>
            <person name="Masouleh A.K."/>
            <person name="Furtado A."/>
            <person name="Henry R.J."/>
            <person name="Mitter N."/>
        </authorList>
    </citation>
    <scope>NUCLEOTIDE SEQUENCE [LARGE SCALE GENOMIC DNA]</scope>
    <source>
        <strain evidence="2">cv. Hass</strain>
    </source>
</reference>
<keyword evidence="2" id="KW-1185">Reference proteome</keyword>
<feature type="non-terminal residue" evidence="1">
    <location>
        <position position="39"/>
    </location>
</feature>
<organism evidence="1 2">
    <name type="scientific">Persea americana</name>
    <name type="common">Avocado</name>
    <dbReference type="NCBI Taxonomy" id="3435"/>
    <lineage>
        <taxon>Eukaryota</taxon>
        <taxon>Viridiplantae</taxon>
        <taxon>Streptophyta</taxon>
        <taxon>Embryophyta</taxon>
        <taxon>Tracheophyta</taxon>
        <taxon>Spermatophyta</taxon>
        <taxon>Magnoliopsida</taxon>
        <taxon>Magnoliidae</taxon>
        <taxon>Laurales</taxon>
        <taxon>Lauraceae</taxon>
        <taxon>Persea</taxon>
    </lineage>
</organism>
<accession>A0ACC2L346</accession>
<evidence type="ECO:0000313" key="1">
    <source>
        <dbReference type="EMBL" id="KAJ8627497.1"/>
    </source>
</evidence>
<dbReference type="EMBL" id="CM056814">
    <property type="protein sequence ID" value="KAJ8627497.1"/>
    <property type="molecule type" value="Genomic_DNA"/>
</dbReference>
<name>A0ACC2L346_PERAE</name>
<gene>
    <name evidence="1" type="ORF">MRB53_020804</name>
</gene>
<dbReference type="Proteomes" id="UP001234297">
    <property type="component" value="Chromosome 6"/>
</dbReference>
<protein>
    <submittedName>
        <fullName evidence="1">Uncharacterized protein</fullName>
    </submittedName>
</protein>
<sequence length="39" mass="4163">MGCAFVSPTAWEAIVFDTTSECYSKPGGGSVEEFPSKMD</sequence>
<comment type="caution">
    <text evidence="1">The sequence shown here is derived from an EMBL/GenBank/DDBJ whole genome shotgun (WGS) entry which is preliminary data.</text>
</comment>
<proteinExistence type="predicted"/>
<evidence type="ECO:0000313" key="2">
    <source>
        <dbReference type="Proteomes" id="UP001234297"/>
    </source>
</evidence>